<feature type="disulfide bond" evidence="5">
    <location>
        <begin position="177"/>
        <end position="186"/>
    </location>
</feature>
<keyword evidence="3" id="KW-0295">Fungicide</keyword>
<comment type="similarity">
    <text evidence="1">Belongs to the thaumatin family.</text>
</comment>
<dbReference type="PIRSF" id="PIRSF002703">
    <property type="entry name" value="Thaumatin"/>
    <property type="match status" value="1"/>
</dbReference>
<keyword evidence="4 5" id="KW-1015">Disulfide bond</keyword>
<evidence type="ECO:0000313" key="7">
    <source>
        <dbReference type="EMBL" id="RLM50083.1"/>
    </source>
</evidence>
<dbReference type="PROSITE" id="PS51367">
    <property type="entry name" value="THAUMATIN_2"/>
    <property type="match status" value="1"/>
</dbReference>
<sequence>MSSLCTLHFLPLFLLFLLPVATDGATISITNRCSYTLWPAAVPVGGGVQLQPGEWWTINVPHTTPTSGRVWARTACSFDGAGNGKCETGDCGGVLACTVYGKMPNTMVAEFTIAGYNNIDFFDISLLDGFNVPMDFLPVPTNGQDGKGCSKGPRCATNITSQCPSALKAPGGCNNACSVFKQDVYCCTGSSSSNCGPTNYSELFKRNCPDAYSYPMDDSTITFTCPTGTNYLAAFCPPINISALALPPDANPPSPNATEQPAANTIAHRHNDARKWRKGMKNLGNY</sequence>
<dbReference type="InterPro" id="IPR017949">
    <property type="entry name" value="Thaumatin_CS"/>
</dbReference>
<dbReference type="InterPro" id="IPR037176">
    <property type="entry name" value="Osmotin/thaumatin-like_sf"/>
</dbReference>
<comment type="caution">
    <text evidence="7">The sequence shown here is derived from an EMBL/GenBank/DDBJ whole genome shotgun (WGS) entry which is preliminary data.</text>
</comment>
<dbReference type="FunFam" id="2.60.110.10:FF:000003">
    <property type="entry name" value="Thaumatin I"/>
    <property type="match status" value="1"/>
</dbReference>
<dbReference type="PANTHER" id="PTHR31048">
    <property type="entry name" value="OS03G0233200 PROTEIN"/>
    <property type="match status" value="1"/>
</dbReference>
<proteinExistence type="inferred from homology"/>
<dbReference type="STRING" id="4540.A0A3L6PCZ1"/>
<feature type="disulfide bond" evidence="5">
    <location>
        <begin position="76"/>
        <end position="86"/>
    </location>
</feature>
<feature type="disulfide bond" evidence="5">
    <location>
        <begin position="155"/>
        <end position="208"/>
    </location>
</feature>
<evidence type="ECO:0000256" key="5">
    <source>
        <dbReference type="PIRSR" id="PIRSR002703-1"/>
    </source>
</evidence>
<feature type="signal peptide" evidence="6">
    <location>
        <begin position="1"/>
        <end position="24"/>
    </location>
</feature>
<evidence type="ECO:0000256" key="2">
    <source>
        <dbReference type="ARBA" id="ARBA00022529"/>
    </source>
</evidence>
<dbReference type="PROSITE" id="PS00316">
    <property type="entry name" value="THAUMATIN_1"/>
    <property type="match status" value="1"/>
</dbReference>
<feature type="disulfide bond" evidence="5">
    <location>
        <begin position="163"/>
        <end position="173"/>
    </location>
</feature>
<evidence type="ECO:0000256" key="6">
    <source>
        <dbReference type="SAM" id="SignalP"/>
    </source>
</evidence>
<feature type="disulfide bond" evidence="5">
    <location>
        <begin position="91"/>
        <end position="97"/>
    </location>
</feature>
<dbReference type="PRINTS" id="PR00347">
    <property type="entry name" value="THAUMATIN"/>
</dbReference>
<protein>
    <recommendedName>
        <fullName evidence="9">Thaumatin-like protein</fullName>
    </recommendedName>
</protein>
<feature type="disulfide bond" evidence="5">
    <location>
        <begin position="33"/>
        <end position="236"/>
    </location>
</feature>
<evidence type="ECO:0000256" key="1">
    <source>
        <dbReference type="ARBA" id="ARBA00010607"/>
    </source>
</evidence>
<dbReference type="GO" id="GO:0050832">
    <property type="term" value="P:defense response to fungus"/>
    <property type="evidence" value="ECO:0007669"/>
    <property type="project" value="UniProtKB-KW"/>
</dbReference>
<evidence type="ECO:0000256" key="3">
    <source>
        <dbReference type="ARBA" id="ARBA00022577"/>
    </source>
</evidence>
<keyword evidence="8" id="KW-1185">Reference proteome</keyword>
<feature type="disulfide bond" evidence="5">
    <location>
        <begin position="187"/>
        <end position="195"/>
    </location>
</feature>
<gene>
    <name evidence="7" type="ORF">C2845_PMPSC052025</name>
</gene>
<dbReference type="Gene3D" id="2.60.110.10">
    <property type="entry name" value="Thaumatin"/>
    <property type="match status" value="1"/>
</dbReference>
<name>A0A3L6PCZ1_PANMI</name>
<organism evidence="7 8">
    <name type="scientific">Panicum miliaceum</name>
    <name type="common">Proso millet</name>
    <name type="synonym">Broomcorn millet</name>
    <dbReference type="NCBI Taxonomy" id="4540"/>
    <lineage>
        <taxon>Eukaryota</taxon>
        <taxon>Viridiplantae</taxon>
        <taxon>Streptophyta</taxon>
        <taxon>Embryophyta</taxon>
        <taxon>Tracheophyta</taxon>
        <taxon>Spermatophyta</taxon>
        <taxon>Magnoliopsida</taxon>
        <taxon>Liliopsida</taxon>
        <taxon>Poales</taxon>
        <taxon>Poaceae</taxon>
        <taxon>PACMAD clade</taxon>
        <taxon>Panicoideae</taxon>
        <taxon>Panicodae</taxon>
        <taxon>Paniceae</taxon>
        <taxon>Panicinae</taxon>
        <taxon>Panicum</taxon>
        <taxon>Panicum sect. Panicum</taxon>
    </lineage>
</organism>
<feature type="chain" id="PRO_5018280362" description="Thaumatin-like protein" evidence="6">
    <location>
        <begin position="25"/>
        <end position="286"/>
    </location>
</feature>
<dbReference type="OrthoDB" id="430315at2759"/>
<dbReference type="Pfam" id="PF00314">
    <property type="entry name" value="Thaumatin"/>
    <property type="match status" value="1"/>
</dbReference>
<dbReference type="Proteomes" id="UP000275267">
    <property type="component" value="Unassembled WGS sequence"/>
</dbReference>
<keyword evidence="6" id="KW-0732">Signal</keyword>
<dbReference type="InterPro" id="IPR001938">
    <property type="entry name" value="Thaumatin"/>
</dbReference>
<dbReference type="SUPFAM" id="SSF49870">
    <property type="entry name" value="Osmotin, thaumatin-like protein"/>
    <property type="match status" value="1"/>
</dbReference>
<evidence type="ECO:0000256" key="4">
    <source>
        <dbReference type="ARBA" id="ARBA00023157"/>
    </source>
</evidence>
<evidence type="ECO:0000313" key="8">
    <source>
        <dbReference type="Proteomes" id="UP000275267"/>
    </source>
</evidence>
<accession>A0A3L6PCZ1</accession>
<evidence type="ECO:0008006" key="9">
    <source>
        <dbReference type="Google" id="ProtNLM"/>
    </source>
</evidence>
<reference evidence="8" key="1">
    <citation type="journal article" date="2019" name="Nat. Commun.">
        <title>The genome of broomcorn millet.</title>
        <authorList>
            <person name="Zou C."/>
            <person name="Miki D."/>
            <person name="Li D."/>
            <person name="Tang Q."/>
            <person name="Xiao L."/>
            <person name="Rajput S."/>
            <person name="Deng P."/>
            <person name="Jia W."/>
            <person name="Huang R."/>
            <person name="Zhang M."/>
            <person name="Sun Y."/>
            <person name="Hu J."/>
            <person name="Fu X."/>
            <person name="Schnable P.S."/>
            <person name="Li F."/>
            <person name="Zhang H."/>
            <person name="Feng B."/>
            <person name="Zhu X."/>
            <person name="Liu R."/>
            <person name="Schnable J.C."/>
            <person name="Zhu J.-K."/>
            <person name="Zhang H."/>
        </authorList>
    </citation>
    <scope>NUCLEOTIDE SEQUENCE [LARGE SCALE GENOMIC DNA]</scope>
</reference>
<dbReference type="AlphaFoldDB" id="A0A3L6PCZ1"/>
<dbReference type="EMBL" id="PQIB02000452">
    <property type="protein sequence ID" value="RLM50083.1"/>
    <property type="molecule type" value="Genomic_DNA"/>
</dbReference>
<dbReference type="SMART" id="SM00205">
    <property type="entry name" value="THN"/>
    <property type="match status" value="1"/>
</dbReference>
<keyword evidence="2" id="KW-0929">Antimicrobial</keyword>
<dbReference type="GO" id="GO:0031640">
    <property type="term" value="P:killing of cells of another organism"/>
    <property type="evidence" value="ECO:0007669"/>
    <property type="project" value="UniProtKB-KW"/>
</dbReference>